<dbReference type="InterPro" id="IPR052026">
    <property type="entry name" value="ExeA_AAA_ATPase_DNA-bind"/>
</dbReference>
<keyword evidence="1" id="KW-0812">Transmembrane</keyword>
<reference evidence="4" key="1">
    <citation type="journal article" date="2014" name="Environ. Microbiol.">
        <title>Comparative genomics of the marine bacterial genus Glaciecola reveals the high degree of genomic diversity and genomic characteristic for cold adaptation.</title>
        <authorList>
            <person name="Qin Q.L."/>
            <person name="Xie B.B."/>
            <person name="Yu Y."/>
            <person name="Shu Y.L."/>
            <person name="Rong J.C."/>
            <person name="Zhang Y.J."/>
            <person name="Zhao D.L."/>
            <person name="Chen X.L."/>
            <person name="Zhang X.Y."/>
            <person name="Chen B."/>
            <person name="Zhou B.C."/>
            <person name="Zhang Y.Z."/>
        </authorList>
    </citation>
    <scope>NUCLEOTIDE SEQUENCE [LARGE SCALE GENOMIC DNA]</scope>
    <source>
        <strain evidence="4">ACAM 615</strain>
    </source>
</reference>
<organism evidence="3 4">
    <name type="scientific">Brumicola pallidula DSM 14239 = ACAM 615</name>
    <dbReference type="NCBI Taxonomy" id="1121922"/>
    <lineage>
        <taxon>Bacteria</taxon>
        <taxon>Pseudomonadati</taxon>
        <taxon>Pseudomonadota</taxon>
        <taxon>Gammaproteobacteria</taxon>
        <taxon>Alteromonadales</taxon>
        <taxon>Alteromonadaceae</taxon>
        <taxon>Brumicola</taxon>
    </lineage>
</organism>
<feature type="transmembrane region" description="Helical" evidence="1">
    <location>
        <begin position="278"/>
        <end position="296"/>
    </location>
</feature>
<evidence type="ECO:0000259" key="2">
    <source>
        <dbReference type="Pfam" id="PF13401"/>
    </source>
</evidence>
<dbReference type="Gene3D" id="3.40.50.300">
    <property type="entry name" value="P-loop containing nucleotide triphosphate hydrolases"/>
    <property type="match status" value="1"/>
</dbReference>
<feature type="domain" description="ORC1/DEAH AAA+ ATPase" evidence="2">
    <location>
        <begin position="41"/>
        <end position="171"/>
    </location>
</feature>
<dbReference type="Proteomes" id="UP000006251">
    <property type="component" value="Unassembled WGS sequence"/>
</dbReference>
<keyword evidence="1" id="KW-1133">Transmembrane helix</keyword>
<dbReference type="EMBL" id="BAEQ01000048">
    <property type="protein sequence ID" value="GAC29627.1"/>
    <property type="molecule type" value="Genomic_DNA"/>
</dbReference>
<dbReference type="OrthoDB" id="9780149at2"/>
<dbReference type="GO" id="GO:0016887">
    <property type="term" value="F:ATP hydrolysis activity"/>
    <property type="evidence" value="ECO:0007669"/>
    <property type="project" value="InterPro"/>
</dbReference>
<gene>
    <name evidence="3" type="primary">exeA</name>
    <name evidence="3" type="ORF">GPAL_2776</name>
</gene>
<dbReference type="SUPFAM" id="SSF52540">
    <property type="entry name" value="P-loop containing nucleoside triphosphate hydrolases"/>
    <property type="match status" value="1"/>
</dbReference>
<name>K6ZGZ6_9ALTE</name>
<proteinExistence type="predicted"/>
<accession>K6ZGZ6</accession>
<protein>
    <submittedName>
        <fullName evidence="3">General secretion pathway protein A</fullName>
    </submittedName>
</protein>
<comment type="caution">
    <text evidence="3">The sequence shown here is derived from an EMBL/GenBank/DDBJ whole genome shotgun (WGS) entry which is preliminary data.</text>
</comment>
<dbReference type="AlphaFoldDB" id="K6ZGZ6"/>
<dbReference type="InterPro" id="IPR027417">
    <property type="entry name" value="P-loop_NTPase"/>
</dbReference>
<sequence length="314" mass="35334">MYLYHFGIRELPFTLTPNTSYYFGLPSHKEAIDVLSTALKSGEGFIKVTGEVGAGKTLICRKLLNELPDGFVTAYIPNPYLSPAELRRSVAAELNVELPEGTDQQEFTQLIQRRLVEIHKQQKNAVLIIDEAQALPDESIEALRLMTNLETESQKLLQVVLFGQPELDDKLKQPKLRQLLQRITFSYKLKLMDADQLYQYVRHRMAVAGYRVEGLFDEACCRLLHKASGGTPRIVNVLCHKSLMLAYGEGVQKVTLKHVKAAIGDTEAACLTRKKRPWAWLPTSLFIAASVVLLVLTNTPENFNLVNLGLGWIK</sequence>
<dbReference type="Pfam" id="PF13401">
    <property type="entry name" value="AAA_22"/>
    <property type="match status" value="1"/>
</dbReference>
<keyword evidence="4" id="KW-1185">Reference proteome</keyword>
<dbReference type="RefSeq" id="WP_006012831.1">
    <property type="nucleotide sequence ID" value="NZ_AUAV01000005.1"/>
</dbReference>
<dbReference type="InterPro" id="IPR049945">
    <property type="entry name" value="AAA_22"/>
</dbReference>
<dbReference type="PANTHER" id="PTHR35894:SF7">
    <property type="entry name" value="GENERAL SECRETION PATHWAY PROTEIN A-RELATED"/>
    <property type="match status" value="1"/>
</dbReference>
<evidence type="ECO:0000313" key="4">
    <source>
        <dbReference type="Proteomes" id="UP000006251"/>
    </source>
</evidence>
<dbReference type="PANTHER" id="PTHR35894">
    <property type="entry name" value="GENERAL SECRETION PATHWAY PROTEIN A-RELATED"/>
    <property type="match status" value="1"/>
</dbReference>
<dbReference type="CDD" id="cd00009">
    <property type="entry name" value="AAA"/>
    <property type="match status" value="1"/>
</dbReference>
<evidence type="ECO:0000256" key="1">
    <source>
        <dbReference type="SAM" id="Phobius"/>
    </source>
</evidence>
<dbReference type="STRING" id="1121922.GCA_000428905_01039"/>
<evidence type="ECO:0000313" key="3">
    <source>
        <dbReference type="EMBL" id="GAC29627.1"/>
    </source>
</evidence>
<keyword evidence="1" id="KW-0472">Membrane</keyword>